<feature type="region of interest" description="Disordered" evidence="1">
    <location>
        <begin position="44"/>
        <end position="74"/>
    </location>
</feature>
<feature type="transmembrane region" description="Helical" evidence="2">
    <location>
        <begin position="302"/>
        <end position="325"/>
    </location>
</feature>
<evidence type="ECO:0000313" key="4">
    <source>
        <dbReference type="Proteomes" id="UP000239532"/>
    </source>
</evidence>
<keyword evidence="2" id="KW-1133">Transmembrane helix</keyword>
<dbReference type="OrthoDB" id="140980at2"/>
<dbReference type="EMBL" id="MQUC01000003">
    <property type="protein sequence ID" value="PRP67988.1"/>
    <property type="molecule type" value="Genomic_DNA"/>
</dbReference>
<proteinExistence type="predicted"/>
<evidence type="ECO:0000256" key="2">
    <source>
        <dbReference type="SAM" id="Phobius"/>
    </source>
</evidence>
<gene>
    <name evidence="3" type="ORF">BST86_13265</name>
</gene>
<feature type="transmembrane region" description="Helical" evidence="2">
    <location>
        <begin position="226"/>
        <end position="243"/>
    </location>
</feature>
<keyword evidence="2" id="KW-0812">Transmembrane</keyword>
<dbReference type="PANTHER" id="PTHR43044:SF1">
    <property type="entry name" value="QUINOL:CYTOCHROME C OXIDOREDUCTASE QUINONE-BINDING SUBUNIT 2"/>
    <property type="match status" value="1"/>
</dbReference>
<feature type="transmembrane region" description="Helical" evidence="2">
    <location>
        <begin position="12"/>
        <end position="30"/>
    </location>
</feature>
<feature type="transmembrane region" description="Helical" evidence="2">
    <location>
        <begin position="174"/>
        <end position="198"/>
    </location>
</feature>
<comment type="caution">
    <text evidence="3">The sequence shown here is derived from an EMBL/GenBank/DDBJ whole genome shotgun (WGS) entry which is preliminary data.</text>
</comment>
<name>A0A2S9WWZ1_9FLAO</name>
<sequence>MYTLTTKLKVFAIILMVVGAVFTAIGFLAVPADEAAVEEMLAKEEAAHSGAHGETHQVGEDHSGSTHEGAAGDHAMESHDTEDMHMETGYVTDNDVAHADDAHSTTPHEAEDHAGSHAEHVYHQLVNRPWSAVYVACFFFFMIGLGVLAFYAIQKVSQAGWSPVLFRVMEGISSYILPGGILMFLLLLVTGLGLNHIFTWMTPGIDDPTSEAYDHIVAGKTGFLNVPFWLIRAGIFLVGWNIYRMNIRKFSLKQDESPEGNVWYKKAFKHSAMFLVFFIVTESIMAWDWILSFDPHWFSTLFGWYVLASMLVSAITVIALVTIFLKGKGYLEFVNDSHIHDLAKFMFGFSIFWTYLWFSQFMLIWYSNIPEEVTYFVTRINDYNILFFGMVAINFLFPLLILMNSDFKRVNWFVVTAGIFILIGHYLDIYVMVMPGTVGASWFIGFPEIGAFMFFAGLFLLYVFNTMTKAPLLAKGDPFLGESKHFHY</sequence>
<keyword evidence="4" id="KW-1185">Reference proteome</keyword>
<dbReference type="PANTHER" id="PTHR43044">
    <property type="match status" value="1"/>
</dbReference>
<dbReference type="RefSeq" id="WP_105983673.1">
    <property type="nucleotide sequence ID" value="NZ_MQUC01000003.1"/>
</dbReference>
<dbReference type="AlphaFoldDB" id="A0A2S9WWZ1"/>
<feature type="transmembrane region" description="Helical" evidence="2">
    <location>
        <begin position="345"/>
        <end position="365"/>
    </location>
</feature>
<accession>A0A2S9WWZ1</accession>
<feature type="transmembrane region" description="Helical" evidence="2">
    <location>
        <begin position="385"/>
        <end position="403"/>
    </location>
</feature>
<feature type="transmembrane region" description="Helical" evidence="2">
    <location>
        <begin position="439"/>
        <end position="464"/>
    </location>
</feature>
<feature type="transmembrane region" description="Helical" evidence="2">
    <location>
        <begin position="410"/>
        <end position="427"/>
    </location>
</feature>
<evidence type="ECO:0000256" key="1">
    <source>
        <dbReference type="SAM" id="MobiDB-lite"/>
    </source>
</evidence>
<dbReference type="Proteomes" id="UP000239532">
    <property type="component" value="Unassembled WGS sequence"/>
</dbReference>
<organism evidence="3 4">
    <name type="scientific">Nonlabens agnitus</name>
    <dbReference type="NCBI Taxonomy" id="870484"/>
    <lineage>
        <taxon>Bacteria</taxon>
        <taxon>Pseudomonadati</taxon>
        <taxon>Bacteroidota</taxon>
        <taxon>Flavobacteriia</taxon>
        <taxon>Flavobacteriales</taxon>
        <taxon>Flavobacteriaceae</taxon>
        <taxon>Nonlabens</taxon>
    </lineage>
</organism>
<reference evidence="3 4" key="1">
    <citation type="submission" date="2016-11" db="EMBL/GenBank/DDBJ databases">
        <title>Trade-off between light-utilization and light-protection in marine flavobacteria.</title>
        <authorList>
            <person name="Kumagai Y."/>
        </authorList>
    </citation>
    <scope>NUCLEOTIDE SEQUENCE [LARGE SCALE GENOMIC DNA]</scope>
    <source>
        <strain evidence="3 4">JCM 17109</strain>
    </source>
</reference>
<feature type="transmembrane region" description="Helical" evidence="2">
    <location>
        <begin position="272"/>
        <end position="290"/>
    </location>
</feature>
<keyword evidence="2" id="KW-0472">Membrane</keyword>
<evidence type="ECO:0000313" key="3">
    <source>
        <dbReference type="EMBL" id="PRP67988.1"/>
    </source>
</evidence>
<feature type="transmembrane region" description="Helical" evidence="2">
    <location>
        <begin position="132"/>
        <end position="153"/>
    </location>
</feature>
<protein>
    <submittedName>
        <fullName evidence="3">Quinol:cytochrome C oxidoreductase</fullName>
    </submittedName>
</protein>